<organism evidence="1 2">
    <name type="scientific">Trachymyrmex cornetzi</name>
    <dbReference type="NCBI Taxonomy" id="471704"/>
    <lineage>
        <taxon>Eukaryota</taxon>
        <taxon>Metazoa</taxon>
        <taxon>Ecdysozoa</taxon>
        <taxon>Arthropoda</taxon>
        <taxon>Hexapoda</taxon>
        <taxon>Insecta</taxon>
        <taxon>Pterygota</taxon>
        <taxon>Neoptera</taxon>
        <taxon>Endopterygota</taxon>
        <taxon>Hymenoptera</taxon>
        <taxon>Apocrita</taxon>
        <taxon>Aculeata</taxon>
        <taxon>Formicoidea</taxon>
        <taxon>Formicidae</taxon>
        <taxon>Myrmicinae</taxon>
        <taxon>Trachymyrmex</taxon>
    </lineage>
</organism>
<feature type="non-terminal residue" evidence="1">
    <location>
        <position position="1"/>
    </location>
</feature>
<proteinExistence type="predicted"/>
<evidence type="ECO:0000313" key="1">
    <source>
        <dbReference type="EMBL" id="KYN13594.1"/>
    </source>
</evidence>
<dbReference type="Proteomes" id="UP000078492">
    <property type="component" value="Unassembled WGS sequence"/>
</dbReference>
<evidence type="ECO:0000313" key="2">
    <source>
        <dbReference type="Proteomes" id="UP000078492"/>
    </source>
</evidence>
<sequence>YREENVKNMLSSFIDKRVSVIPEICWHSFGTTERRALVSVISRPGIILRYTREGGGGPLEGEMEHEAREARPIGAQGAFVSNSMHYIYTPTSLPPPPNAKKRGKSGREKRILRISRVERGAVRGHWQKAKRRRFSAMELEVQVGRFYRTGHSCARYVRLSVCP</sequence>
<gene>
    <name evidence="1" type="ORF">ALC57_14301</name>
</gene>
<name>A0A195DM81_9HYME</name>
<accession>A0A195DM81</accession>
<keyword evidence="2" id="KW-1185">Reference proteome</keyword>
<reference evidence="1 2" key="1">
    <citation type="submission" date="2015-09" db="EMBL/GenBank/DDBJ databases">
        <title>Trachymyrmex cornetzi WGS genome.</title>
        <authorList>
            <person name="Nygaard S."/>
            <person name="Hu H."/>
            <person name="Boomsma J."/>
            <person name="Zhang G."/>
        </authorList>
    </citation>
    <scope>NUCLEOTIDE SEQUENCE [LARGE SCALE GENOMIC DNA]</scope>
    <source>
        <strain evidence="1">Tcor2-1</strain>
        <tissue evidence="1">Whole body</tissue>
    </source>
</reference>
<protein>
    <submittedName>
        <fullName evidence="1">Uncharacterized protein</fullName>
    </submittedName>
</protein>
<dbReference type="AlphaFoldDB" id="A0A195DM81"/>
<dbReference type="EMBL" id="KQ980762">
    <property type="protein sequence ID" value="KYN13594.1"/>
    <property type="molecule type" value="Genomic_DNA"/>
</dbReference>